<dbReference type="GO" id="GO:0008009">
    <property type="term" value="F:chemokine activity"/>
    <property type="evidence" value="ECO:0007669"/>
    <property type="project" value="InterPro"/>
</dbReference>
<dbReference type="AlphaFoldDB" id="A0A670JQX5"/>
<evidence type="ECO:0000256" key="1">
    <source>
        <dbReference type="ARBA" id="ARBA00010868"/>
    </source>
</evidence>
<keyword evidence="6" id="KW-0964">Secreted</keyword>
<dbReference type="PROSITE" id="PS00472">
    <property type="entry name" value="SMALL_CYTOKINES_CC"/>
    <property type="match status" value="1"/>
</dbReference>
<name>A0A670JQX5_PODMU</name>
<accession>A0A670JQX5</accession>
<dbReference type="GO" id="GO:0061844">
    <property type="term" value="P:antimicrobial humoral immune response mediated by antimicrobial peptide"/>
    <property type="evidence" value="ECO:0007669"/>
    <property type="project" value="TreeGrafter"/>
</dbReference>
<evidence type="ECO:0000256" key="4">
    <source>
        <dbReference type="ARBA" id="ARBA00022729"/>
    </source>
</evidence>
<dbReference type="CDD" id="cd00272">
    <property type="entry name" value="Chemokine_CC"/>
    <property type="match status" value="1"/>
</dbReference>
<dbReference type="GeneTree" id="ENSGT01100000263482"/>
<feature type="chain" id="PRO_5025712569" description="C-C motif chemokine" evidence="6">
    <location>
        <begin position="20"/>
        <end position="97"/>
    </location>
</feature>
<dbReference type="GO" id="GO:0070098">
    <property type="term" value="P:chemokine-mediated signaling pathway"/>
    <property type="evidence" value="ECO:0007669"/>
    <property type="project" value="TreeGrafter"/>
</dbReference>
<reference evidence="8 9" key="1">
    <citation type="journal article" date="2019" name="Proc. Natl. Acad. Sci. U.S.A.">
        <title>Regulatory changes in pterin and carotenoid genes underlie balanced color polymorphisms in the wall lizard.</title>
        <authorList>
            <person name="Andrade P."/>
            <person name="Pinho C."/>
            <person name="Perez I de Lanuza G."/>
            <person name="Afonso S."/>
            <person name="Brejcha J."/>
            <person name="Rubin C.J."/>
            <person name="Wallerman O."/>
            <person name="Pereira P."/>
            <person name="Sabatino S.J."/>
            <person name="Bellati A."/>
            <person name="Pellitteri-Rosa D."/>
            <person name="Bosakova Z."/>
            <person name="Bunikis I."/>
            <person name="Carretero M.A."/>
            <person name="Feiner N."/>
            <person name="Marsik P."/>
            <person name="Pauperio F."/>
            <person name="Salvi D."/>
            <person name="Soler L."/>
            <person name="While G.M."/>
            <person name="Uller T."/>
            <person name="Font E."/>
            <person name="Andersson L."/>
            <person name="Carneiro M."/>
        </authorList>
    </citation>
    <scope>NUCLEOTIDE SEQUENCE</scope>
</reference>
<keyword evidence="2 6" id="KW-0145">Chemotaxis</keyword>
<evidence type="ECO:0000256" key="5">
    <source>
        <dbReference type="ARBA" id="ARBA00023157"/>
    </source>
</evidence>
<feature type="domain" description="Chemokine interleukin-8-like" evidence="7">
    <location>
        <begin position="36"/>
        <end position="94"/>
    </location>
</feature>
<dbReference type="InterPro" id="IPR001811">
    <property type="entry name" value="Chemokine_IL8-like_dom"/>
</dbReference>
<dbReference type="SMART" id="SM00199">
    <property type="entry name" value="SCY"/>
    <property type="match status" value="1"/>
</dbReference>
<reference evidence="8" key="3">
    <citation type="submission" date="2025-09" db="UniProtKB">
        <authorList>
            <consortium name="Ensembl"/>
        </authorList>
    </citation>
    <scope>IDENTIFICATION</scope>
</reference>
<dbReference type="Ensembl" id="ENSPMRT00000027899.1">
    <property type="protein sequence ID" value="ENSPMRP00000026295.1"/>
    <property type="gene ID" value="ENSPMRG00000016982.1"/>
</dbReference>
<protein>
    <recommendedName>
        <fullName evidence="6">C-C motif chemokine</fullName>
    </recommendedName>
</protein>
<keyword evidence="5" id="KW-1015">Disulfide bond</keyword>
<dbReference type="FunFam" id="2.40.50.40:FF:000002">
    <property type="entry name" value="C-C motif chemokine"/>
    <property type="match status" value="1"/>
</dbReference>
<comment type="similarity">
    <text evidence="1 6">Belongs to the intercrine beta (chemokine CC) family.</text>
</comment>
<dbReference type="InterPro" id="IPR036048">
    <property type="entry name" value="Interleukin_8-like_sf"/>
</dbReference>
<evidence type="ECO:0000256" key="3">
    <source>
        <dbReference type="ARBA" id="ARBA00022514"/>
    </source>
</evidence>
<evidence type="ECO:0000313" key="9">
    <source>
        <dbReference type="Proteomes" id="UP000472272"/>
    </source>
</evidence>
<comment type="subcellular location">
    <subcellularLocation>
        <location evidence="6">Secreted</location>
    </subcellularLocation>
</comment>
<keyword evidence="9" id="KW-1185">Reference proteome</keyword>
<dbReference type="Pfam" id="PF00048">
    <property type="entry name" value="IL8"/>
    <property type="match status" value="1"/>
</dbReference>
<dbReference type="GO" id="GO:0048245">
    <property type="term" value="P:eosinophil chemotaxis"/>
    <property type="evidence" value="ECO:0007669"/>
    <property type="project" value="TreeGrafter"/>
</dbReference>
<dbReference type="PANTHER" id="PTHR12015">
    <property type="entry name" value="SMALL INDUCIBLE CYTOKINE A"/>
    <property type="match status" value="1"/>
</dbReference>
<dbReference type="Gene3D" id="2.40.50.40">
    <property type="match status" value="1"/>
</dbReference>
<proteinExistence type="inferred from homology"/>
<dbReference type="PANTHER" id="PTHR12015:SF103">
    <property type="entry name" value="C-C MOTIF CHEMOKINE 4-RELATED"/>
    <property type="match status" value="1"/>
</dbReference>
<evidence type="ECO:0000256" key="6">
    <source>
        <dbReference type="RuleBase" id="RU361150"/>
    </source>
</evidence>
<sequence>MSSLRPLNSALLFLQGSFAGCTQPILLSLPVGSDPPTSCCFTYTAKKIPRNYIADFYETNSRCSQPGVVFTTKKGREICANPAEKWVQEYMDHFELN</sequence>
<keyword evidence="4 6" id="KW-0732">Signal</keyword>
<keyword evidence="3 6" id="KW-0202">Cytokine</keyword>
<dbReference type="GO" id="GO:0005615">
    <property type="term" value="C:extracellular space"/>
    <property type="evidence" value="ECO:0007669"/>
    <property type="project" value="UniProtKB-KW"/>
</dbReference>
<dbReference type="GO" id="GO:0006954">
    <property type="term" value="P:inflammatory response"/>
    <property type="evidence" value="ECO:0007669"/>
    <property type="project" value="TreeGrafter"/>
</dbReference>
<dbReference type="PROSITE" id="PS51257">
    <property type="entry name" value="PROKAR_LIPOPROTEIN"/>
    <property type="match status" value="1"/>
</dbReference>
<organism evidence="8 9">
    <name type="scientific">Podarcis muralis</name>
    <name type="common">Wall lizard</name>
    <name type="synonym">Lacerta muralis</name>
    <dbReference type="NCBI Taxonomy" id="64176"/>
    <lineage>
        <taxon>Eukaryota</taxon>
        <taxon>Metazoa</taxon>
        <taxon>Chordata</taxon>
        <taxon>Craniata</taxon>
        <taxon>Vertebrata</taxon>
        <taxon>Euteleostomi</taxon>
        <taxon>Lepidosauria</taxon>
        <taxon>Squamata</taxon>
        <taxon>Bifurcata</taxon>
        <taxon>Unidentata</taxon>
        <taxon>Episquamata</taxon>
        <taxon>Laterata</taxon>
        <taxon>Lacertibaenia</taxon>
        <taxon>Lacertidae</taxon>
        <taxon>Podarcis</taxon>
    </lineage>
</organism>
<dbReference type="GO" id="GO:0048020">
    <property type="term" value="F:CCR chemokine receptor binding"/>
    <property type="evidence" value="ECO:0007669"/>
    <property type="project" value="TreeGrafter"/>
</dbReference>
<dbReference type="GO" id="GO:0030335">
    <property type="term" value="P:positive regulation of cell migration"/>
    <property type="evidence" value="ECO:0007669"/>
    <property type="project" value="TreeGrafter"/>
</dbReference>
<dbReference type="SUPFAM" id="SSF54117">
    <property type="entry name" value="Interleukin 8-like chemokines"/>
    <property type="match status" value="1"/>
</dbReference>
<evidence type="ECO:0000256" key="2">
    <source>
        <dbReference type="ARBA" id="ARBA00022500"/>
    </source>
</evidence>
<evidence type="ECO:0000313" key="8">
    <source>
        <dbReference type="Ensembl" id="ENSPMRP00000026295.1"/>
    </source>
</evidence>
<evidence type="ECO:0000259" key="7">
    <source>
        <dbReference type="SMART" id="SM00199"/>
    </source>
</evidence>
<reference evidence="8" key="2">
    <citation type="submission" date="2025-08" db="UniProtKB">
        <authorList>
            <consortium name="Ensembl"/>
        </authorList>
    </citation>
    <scope>IDENTIFICATION</scope>
</reference>
<feature type="signal peptide" evidence="6">
    <location>
        <begin position="1"/>
        <end position="19"/>
    </location>
</feature>
<dbReference type="Proteomes" id="UP000472272">
    <property type="component" value="Chromosome 15"/>
</dbReference>
<dbReference type="InterPro" id="IPR039809">
    <property type="entry name" value="Chemokine_b/g/d"/>
</dbReference>
<dbReference type="InterPro" id="IPR000827">
    <property type="entry name" value="Chemokine_CC_CS"/>
</dbReference>